<dbReference type="RefSeq" id="WP_036506991.1">
    <property type="nucleotide sequence ID" value="NZ_AONB01000001.1"/>
</dbReference>
<dbReference type="Pfam" id="PF19630">
    <property type="entry name" value="DUF6134"/>
    <property type="match status" value="1"/>
</dbReference>
<evidence type="ECO:0000313" key="1">
    <source>
        <dbReference type="EMBL" id="EXJ13061.1"/>
    </source>
</evidence>
<gene>
    <name evidence="1" type="ORF">D791_00409</name>
</gene>
<dbReference type="Proteomes" id="UP000019464">
    <property type="component" value="Unassembled WGS sequence"/>
</dbReference>
<dbReference type="OrthoDB" id="6086999at2"/>
<dbReference type="EMBL" id="AONB01000001">
    <property type="protein sequence ID" value="EXJ13061.1"/>
    <property type="molecule type" value="Genomic_DNA"/>
</dbReference>
<reference evidence="2" key="1">
    <citation type="submission" date="2012-11" db="EMBL/GenBank/DDBJ databases">
        <authorList>
            <person name="Singh A."/>
            <person name="Pinnaka A.K."/>
            <person name="Vaidya B."/>
        </authorList>
    </citation>
    <scope>NUCLEOTIDE SEQUENCE [LARGE SCALE GENOMIC DNA]</scope>
    <source>
        <strain evidence="2">AK23</strain>
    </source>
</reference>
<organism evidence="1 2">
    <name type="scientific">Nitrincola nitratireducens</name>
    <dbReference type="NCBI Taxonomy" id="1229521"/>
    <lineage>
        <taxon>Bacteria</taxon>
        <taxon>Pseudomonadati</taxon>
        <taxon>Pseudomonadota</taxon>
        <taxon>Gammaproteobacteria</taxon>
        <taxon>Oceanospirillales</taxon>
        <taxon>Oceanospirillaceae</taxon>
        <taxon>Nitrincola</taxon>
    </lineage>
</organism>
<evidence type="ECO:0008006" key="3">
    <source>
        <dbReference type="Google" id="ProtNLM"/>
    </source>
</evidence>
<name>W9V851_9GAMM</name>
<reference evidence="1 2" key="2">
    <citation type="journal article" date="2015" name="Syst. Appl. Microbiol.">
        <title>Nitrincola nitratireducens sp. nov. isolated from a haloalkaline crater lake.</title>
        <authorList>
            <person name="Singh A."/>
            <person name="Vaidya B."/>
            <person name="Tanuku N.R."/>
            <person name="Pinnaka A.K."/>
        </authorList>
    </citation>
    <scope>NUCLEOTIDE SEQUENCE [LARGE SCALE GENOMIC DNA]</scope>
    <source>
        <strain evidence="1 2">AK23</strain>
    </source>
</reference>
<accession>W9V851</accession>
<keyword evidence="2" id="KW-1185">Reference proteome</keyword>
<dbReference type="STRING" id="1229521.D791_00409"/>
<proteinExistence type="predicted"/>
<comment type="caution">
    <text evidence="1">The sequence shown here is derived from an EMBL/GenBank/DDBJ whole genome shotgun (WGS) entry which is preliminary data.</text>
</comment>
<protein>
    <recommendedName>
        <fullName evidence="3">DUF3108 domain-containing protein</fullName>
    </recommendedName>
</protein>
<evidence type="ECO:0000313" key="2">
    <source>
        <dbReference type="Proteomes" id="UP000019464"/>
    </source>
</evidence>
<sequence length="236" mass="27788">MNRCVRMRRWQRSFMFILLTLFIALPVYSSTDEVLQARYAGSALYDVYRDDRLIGTHTLHFDQEGDLLRVDAEMNLQIRFLGMFNYRYLYQATERWRKGELQSLEVRVNDDGKETEIQMQRQGDVLRVSQEGKTHEIEIEGTLLTTNHWNVDILSQQQVINTLTGRLSTLNVERIGEIEVPRGADERVIVPHYRLGGDLKDTETWYDEDGRWLGMEFSARDRSRIRVLSRQIGVDR</sequence>
<dbReference type="InterPro" id="IPR045767">
    <property type="entry name" value="DUF6134"/>
</dbReference>
<dbReference type="AlphaFoldDB" id="W9V851"/>